<name>A0A813MP52_9BILA</name>
<reference evidence="2" key="1">
    <citation type="submission" date="2021-02" db="EMBL/GenBank/DDBJ databases">
        <authorList>
            <person name="Nowell W R."/>
        </authorList>
    </citation>
    <scope>NUCLEOTIDE SEQUENCE</scope>
    <source>
        <strain evidence="2">Ploen Becks lab</strain>
    </source>
</reference>
<evidence type="ECO:0000313" key="3">
    <source>
        <dbReference type="Proteomes" id="UP000663879"/>
    </source>
</evidence>
<evidence type="ECO:0000313" key="2">
    <source>
        <dbReference type="EMBL" id="CAF0723797.1"/>
    </source>
</evidence>
<dbReference type="AlphaFoldDB" id="A0A813MP52"/>
<protein>
    <submittedName>
        <fullName evidence="2">Uncharacterized protein</fullName>
    </submittedName>
</protein>
<dbReference type="EMBL" id="CAJNOC010000182">
    <property type="protein sequence ID" value="CAF0723797.1"/>
    <property type="molecule type" value="Genomic_DNA"/>
</dbReference>
<gene>
    <name evidence="2" type="ORF">OXX778_LOCUS2360</name>
</gene>
<dbReference type="OrthoDB" id="10645656at2759"/>
<proteinExistence type="predicted"/>
<accession>A0A813MP52</accession>
<keyword evidence="3" id="KW-1185">Reference proteome</keyword>
<organism evidence="2 3">
    <name type="scientific">Brachionus calyciflorus</name>
    <dbReference type="NCBI Taxonomy" id="104777"/>
    <lineage>
        <taxon>Eukaryota</taxon>
        <taxon>Metazoa</taxon>
        <taxon>Spiralia</taxon>
        <taxon>Gnathifera</taxon>
        <taxon>Rotifera</taxon>
        <taxon>Eurotatoria</taxon>
        <taxon>Monogononta</taxon>
        <taxon>Pseudotrocha</taxon>
        <taxon>Ploima</taxon>
        <taxon>Brachionidae</taxon>
        <taxon>Brachionus</taxon>
    </lineage>
</organism>
<dbReference type="Proteomes" id="UP000663879">
    <property type="component" value="Unassembled WGS sequence"/>
</dbReference>
<feature type="region of interest" description="Disordered" evidence="1">
    <location>
        <begin position="148"/>
        <end position="172"/>
    </location>
</feature>
<evidence type="ECO:0000256" key="1">
    <source>
        <dbReference type="SAM" id="MobiDB-lite"/>
    </source>
</evidence>
<comment type="caution">
    <text evidence="2">The sequence shown here is derived from an EMBL/GenBank/DDBJ whole genome shotgun (WGS) entry which is preliminary data.</text>
</comment>
<sequence length="209" mass="24358">MALRSIENTNVSKRPVRFIRSKFSIMPKQAIKLDTDDDIIDYENNKYIDELFEEKPNLTEEIISQGKLGSSSIKIFKLVPVSESHKEVISIDKENQPIKTVKKRACVQKTNKKIQDMTNFLNKEKSIFDIEPDEGELSDHDLLQLVKKGDKKRSQKRTNPTKTRKLSKAKQAEMDRIREFEESAIREATCEFESIKNYKLIVETVQEDY</sequence>